<dbReference type="SFLD" id="SFLDS00029">
    <property type="entry name" value="Radical_SAM"/>
    <property type="match status" value="1"/>
</dbReference>
<sequence>MQVHLSALGCRLNEAELQNWANSFQRLGLSLTSEADAADLIVLNTCAVTAEAARKSRQTVRRFHRANPQARKVVTGCYASLEPEEVAQIMGVDLVVANEDKDILVEKAKQLLEIPAMPEFATEPGESALFARNRERAFIKIQDGCRYRCTYCIVTVARGEEKSRTIQDLIDEINQLHAEGVQEIVLAGVHVGGYGSDIDSSLYELVETILAETEMPRIRFASVEPWDLGENFFELFANPRLMPHMHLPIQSGADTVLRRMSRRCKTSSFSELVRQARTQVPGFNVTTDVIVGFPGETDEEFEQTMQYIEAVGFGHIHIFTYSDREGTKAARLPGKISKDVKKERSHRLHELAAKLKAKELEQQVGMTVPVLWESSNQYTEDGNQRYFGYTPNYHKVAVEIPSNLSPERLILNTRINGVDAENGFLNGVIIDEVPQRESPVIDVKTIA</sequence>
<dbReference type="InterPro" id="IPR006467">
    <property type="entry name" value="MiaB-like_bact"/>
</dbReference>
<comment type="cofactor">
    <cofactor evidence="1">
        <name>[4Fe-4S] cluster</name>
        <dbReference type="ChEBI" id="CHEBI:49883"/>
    </cofactor>
</comment>
<dbReference type="InterPro" id="IPR020612">
    <property type="entry name" value="Methylthiotransferase_CS"/>
</dbReference>
<evidence type="ECO:0000256" key="3">
    <source>
        <dbReference type="ARBA" id="ARBA00022679"/>
    </source>
</evidence>
<keyword evidence="4" id="KW-0949">S-adenosyl-L-methionine</keyword>
<dbReference type="SUPFAM" id="SSF102114">
    <property type="entry name" value="Radical SAM enzymes"/>
    <property type="match status" value="1"/>
</dbReference>
<dbReference type="InterPro" id="IPR005839">
    <property type="entry name" value="Methylthiotransferase"/>
</dbReference>
<accession>A0ABZ0X2Z6</accession>
<dbReference type="NCBIfam" id="TIGR00089">
    <property type="entry name" value="MiaB/RimO family radical SAM methylthiotransferase"/>
    <property type="match status" value="1"/>
</dbReference>
<keyword evidence="6" id="KW-0408">Iron</keyword>
<evidence type="ECO:0000256" key="6">
    <source>
        <dbReference type="ARBA" id="ARBA00023004"/>
    </source>
</evidence>
<dbReference type="PROSITE" id="PS01278">
    <property type="entry name" value="MTTASE_RADICAL"/>
    <property type="match status" value="1"/>
</dbReference>
<evidence type="ECO:0000256" key="2">
    <source>
        <dbReference type="ARBA" id="ARBA00022485"/>
    </source>
</evidence>
<organism evidence="10 11">
    <name type="scientific">Kangiella aquimarina</name>
    <dbReference type="NCBI Taxonomy" id="261965"/>
    <lineage>
        <taxon>Bacteria</taxon>
        <taxon>Pseudomonadati</taxon>
        <taxon>Pseudomonadota</taxon>
        <taxon>Gammaproteobacteria</taxon>
        <taxon>Kangiellales</taxon>
        <taxon>Kangiellaceae</taxon>
        <taxon>Kangiella</taxon>
    </lineage>
</organism>
<evidence type="ECO:0000259" key="9">
    <source>
        <dbReference type="PROSITE" id="PS51918"/>
    </source>
</evidence>
<evidence type="ECO:0000313" key="11">
    <source>
        <dbReference type="Proteomes" id="UP001324185"/>
    </source>
</evidence>
<dbReference type="SFLD" id="SFLDG01082">
    <property type="entry name" value="B12-binding_domain_containing"/>
    <property type="match status" value="1"/>
</dbReference>
<dbReference type="EMBL" id="CP140158">
    <property type="protein sequence ID" value="WQG84880.1"/>
    <property type="molecule type" value="Genomic_DNA"/>
</dbReference>
<feature type="domain" description="MTTase N-terminal" evidence="8">
    <location>
        <begin position="1"/>
        <end position="113"/>
    </location>
</feature>
<dbReference type="InterPro" id="IPR007197">
    <property type="entry name" value="rSAM"/>
</dbReference>
<dbReference type="InterPro" id="IPR058240">
    <property type="entry name" value="rSAM_sf"/>
</dbReference>
<dbReference type="InterPro" id="IPR006638">
    <property type="entry name" value="Elp3/MiaA/NifB-like_rSAM"/>
</dbReference>
<dbReference type="InterPro" id="IPR013848">
    <property type="entry name" value="Methylthiotransferase_N"/>
</dbReference>
<dbReference type="CDD" id="cd01335">
    <property type="entry name" value="Radical_SAM"/>
    <property type="match status" value="1"/>
</dbReference>
<dbReference type="Gene3D" id="3.80.30.20">
    <property type="entry name" value="tm_1862 like domain"/>
    <property type="match status" value="1"/>
</dbReference>
<dbReference type="PANTHER" id="PTHR11918">
    <property type="entry name" value="RADICAL SAM PROTEINS"/>
    <property type="match status" value="1"/>
</dbReference>
<dbReference type="RefSeq" id="WP_026309377.1">
    <property type="nucleotide sequence ID" value="NZ_CP140158.1"/>
</dbReference>
<keyword evidence="5" id="KW-0479">Metal-binding</keyword>
<keyword evidence="7" id="KW-0411">Iron-sulfur</keyword>
<keyword evidence="11" id="KW-1185">Reference proteome</keyword>
<dbReference type="Proteomes" id="UP001324185">
    <property type="component" value="Chromosome"/>
</dbReference>
<keyword evidence="2" id="KW-0004">4Fe-4S</keyword>
<evidence type="ECO:0000256" key="7">
    <source>
        <dbReference type="ARBA" id="ARBA00023014"/>
    </source>
</evidence>
<dbReference type="PANTHER" id="PTHR11918:SF45">
    <property type="entry name" value="THREONYLCARBAMOYLADENOSINE TRNA METHYLTHIOTRANSFERASE"/>
    <property type="match status" value="1"/>
</dbReference>
<proteinExistence type="predicted"/>
<dbReference type="SMART" id="SM00729">
    <property type="entry name" value="Elp3"/>
    <property type="match status" value="1"/>
</dbReference>
<keyword evidence="3" id="KW-0808">Transferase</keyword>
<evidence type="ECO:0000313" key="10">
    <source>
        <dbReference type="EMBL" id="WQG84880.1"/>
    </source>
</evidence>
<dbReference type="Pfam" id="PF00919">
    <property type="entry name" value="UPF0004"/>
    <property type="match status" value="1"/>
</dbReference>
<gene>
    <name evidence="10" type="primary">mtaB</name>
    <name evidence="10" type="ORF">SR900_10445</name>
</gene>
<evidence type="ECO:0000259" key="8">
    <source>
        <dbReference type="PROSITE" id="PS51449"/>
    </source>
</evidence>
<evidence type="ECO:0000256" key="5">
    <source>
        <dbReference type="ARBA" id="ARBA00022723"/>
    </source>
</evidence>
<dbReference type="PROSITE" id="PS51449">
    <property type="entry name" value="MTTASE_N"/>
    <property type="match status" value="1"/>
</dbReference>
<dbReference type="InterPro" id="IPR038135">
    <property type="entry name" value="Methylthiotransferase_N_sf"/>
</dbReference>
<dbReference type="PROSITE" id="PS51918">
    <property type="entry name" value="RADICAL_SAM"/>
    <property type="match status" value="1"/>
</dbReference>
<protein>
    <submittedName>
        <fullName evidence="10">tRNA (N(6)-L-threonylcarbamoyladenosine(37)-C(2))-methylthiotransferase MtaB</fullName>
    </submittedName>
</protein>
<dbReference type="Pfam" id="PF04055">
    <property type="entry name" value="Radical_SAM"/>
    <property type="match status" value="1"/>
</dbReference>
<dbReference type="Gene3D" id="3.40.50.12160">
    <property type="entry name" value="Methylthiotransferase, N-terminal domain"/>
    <property type="match status" value="1"/>
</dbReference>
<feature type="domain" description="Radical SAM core" evidence="9">
    <location>
        <begin position="131"/>
        <end position="358"/>
    </location>
</feature>
<dbReference type="SFLD" id="SFLDG01061">
    <property type="entry name" value="methylthiotransferase"/>
    <property type="match status" value="1"/>
</dbReference>
<name>A0ABZ0X2Z6_9GAMM</name>
<dbReference type="NCBIfam" id="TIGR01579">
    <property type="entry name" value="MiaB-like-C"/>
    <property type="match status" value="1"/>
</dbReference>
<reference evidence="10 11" key="1">
    <citation type="submission" date="2023-11" db="EMBL/GenBank/DDBJ databases">
        <title>MicrobeMod: A computational toolkit for identifying prokaryotic methylation and restriction-modification with nanopore sequencing.</title>
        <authorList>
            <person name="Crits-Christoph A."/>
            <person name="Kang S.C."/>
            <person name="Lee H."/>
            <person name="Ostrov N."/>
        </authorList>
    </citation>
    <scope>NUCLEOTIDE SEQUENCE [LARGE SCALE GENOMIC DNA]</scope>
    <source>
        <strain evidence="10 11">DSMZ 16071</strain>
    </source>
</reference>
<evidence type="ECO:0000256" key="4">
    <source>
        <dbReference type="ARBA" id="ARBA00022691"/>
    </source>
</evidence>
<dbReference type="InterPro" id="IPR023404">
    <property type="entry name" value="rSAM_horseshoe"/>
</dbReference>
<evidence type="ECO:0000256" key="1">
    <source>
        <dbReference type="ARBA" id="ARBA00001966"/>
    </source>
</evidence>